<feature type="domain" description="N-acetyltransferase" evidence="1">
    <location>
        <begin position="30"/>
        <end position="191"/>
    </location>
</feature>
<evidence type="ECO:0000313" key="2">
    <source>
        <dbReference type="EMBL" id="AJE23652.1"/>
    </source>
</evidence>
<dbReference type="InterPro" id="IPR000182">
    <property type="entry name" value="GNAT_dom"/>
</dbReference>
<geneLocation type="plasmid" evidence="2 3">
    <name>pAcX50e</name>
</geneLocation>
<accession>A0A0C4WXM1</accession>
<keyword evidence="3" id="KW-1185">Reference proteome</keyword>
<organism evidence="2 3">
    <name type="scientific">Azotobacter chroococcum NCIMB 8003</name>
    <dbReference type="NCBI Taxonomy" id="1328314"/>
    <lineage>
        <taxon>Bacteria</taxon>
        <taxon>Pseudomonadati</taxon>
        <taxon>Pseudomonadota</taxon>
        <taxon>Gammaproteobacteria</taxon>
        <taxon>Pseudomonadales</taxon>
        <taxon>Pseudomonadaceae</taxon>
        <taxon>Azotobacter</taxon>
    </lineage>
</organism>
<sequence length="211" mass="23507">MGFFGGFRVRKAFGIHADRRGMELMETARILIRPLSLDDVSALTEILSDQEVMKHSVRGVCDEAATRRFVEWCLDCYESHGVGPWALIEKESSTLIGFCGVGPERVGNAEEINLGYRLARRYWGIGIATEAACATLAYAFGTKAFRSVVAIIEPEHIASLRVAEKAGFHGFQEMVFHGKPVRVYRMTQDEWSELQGMPLQPMSGYDAALLN</sequence>
<dbReference type="InterPro" id="IPR051531">
    <property type="entry name" value="N-acetyltransferase"/>
</dbReference>
<dbReference type="GO" id="GO:0016747">
    <property type="term" value="F:acyltransferase activity, transferring groups other than amino-acyl groups"/>
    <property type="evidence" value="ECO:0007669"/>
    <property type="project" value="InterPro"/>
</dbReference>
<evidence type="ECO:0000259" key="1">
    <source>
        <dbReference type="PROSITE" id="PS51186"/>
    </source>
</evidence>
<dbReference type="KEGG" id="acx:Achr_e610"/>
<dbReference type="Pfam" id="PF13302">
    <property type="entry name" value="Acetyltransf_3"/>
    <property type="match status" value="1"/>
</dbReference>
<proteinExistence type="predicted"/>
<dbReference type="EMBL" id="CP010420">
    <property type="protein sequence ID" value="AJE23652.1"/>
    <property type="molecule type" value="Genomic_DNA"/>
</dbReference>
<dbReference type="PANTHER" id="PTHR43792">
    <property type="entry name" value="GNAT FAMILY, PUTATIVE (AFU_ORTHOLOGUE AFUA_3G00765)-RELATED-RELATED"/>
    <property type="match status" value="1"/>
</dbReference>
<dbReference type="AlphaFoldDB" id="A0A0C4WXM1"/>
<dbReference type="PANTHER" id="PTHR43792:SF1">
    <property type="entry name" value="N-ACETYLTRANSFERASE DOMAIN-CONTAINING PROTEIN"/>
    <property type="match status" value="1"/>
</dbReference>
<dbReference type="PROSITE" id="PS51186">
    <property type="entry name" value="GNAT"/>
    <property type="match status" value="1"/>
</dbReference>
<name>A0A0C4WXM1_9GAMM</name>
<dbReference type="Proteomes" id="UP000068210">
    <property type="component" value="Plasmid pAcX50e"/>
</dbReference>
<evidence type="ECO:0000313" key="3">
    <source>
        <dbReference type="Proteomes" id="UP000068210"/>
    </source>
</evidence>
<reference evidence="2 3" key="1">
    <citation type="journal article" date="2015" name="PLoS ONE">
        <title>Azotobacter Genomes: The Genome of Azotobacter chroococcum NCIMB 8003 (ATCC 4412).</title>
        <authorList>
            <person name="Robson R.L."/>
            <person name="Jones R."/>
            <person name="Robson R.M."/>
            <person name="Schwartz A."/>
            <person name="Richardson T.H."/>
        </authorList>
    </citation>
    <scope>NUCLEOTIDE SEQUENCE [LARGE SCALE GENOMIC DNA]</scope>
    <source>
        <strain evidence="2 3">NCIMB 8003</strain>
        <plasmid evidence="3">Plasmid pAcX50e</plasmid>
    </source>
</reference>
<keyword evidence="2" id="KW-0614">Plasmid</keyword>
<dbReference type="Gene3D" id="3.40.630.30">
    <property type="match status" value="1"/>
</dbReference>
<dbReference type="InterPro" id="IPR016181">
    <property type="entry name" value="Acyl_CoA_acyltransferase"/>
</dbReference>
<gene>
    <name evidence="2" type="ORF">Achr_e610</name>
</gene>
<dbReference type="HOGENOM" id="CLU_013985_3_1_6"/>
<dbReference type="SUPFAM" id="SSF55729">
    <property type="entry name" value="Acyl-CoA N-acyltransferases (Nat)"/>
    <property type="match status" value="1"/>
</dbReference>
<keyword evidence="2" id="KW-0808">Transferase</keyword>
<protein>
    <submittedName>
        <fullName evidence="2">GCN5-related N-acetyltransferase</fullName>
    </submittedName>
</protein>